<dbReference type="InterPro" id="IPR030972">
    <property type="entry name" value="UrcA_uranyl"/>
</dbReference>
<dbReference type="Proteomes" id="UP001597237">
    <property type="component" value="Unassembled WGS sequence"/>
</dbReference>
<evidence type="ECO:0000313" key="2">
    <source>
        <dbReference type="EMBL" id="MFD1782557.1"/>
    </source>
</evidence>
<proteinExistence type="predicted"/>
<feature type="signal peptide" evidence="1">
    <location>
        <begin position="1"/>
        <end position="23"/>
    </location>
</feature>
<dbReference type="EMBL" id="JBHUEY010000001">
    <property type="protein sequence ID" value="MFD1782557.1"/>
    <property type="molecule type" value="Genomic_DNA"/>
</dbReference>
<gene>
    <name evidence="2" type="ORF">ACFSC0_04055</name>
</gene>
<keyword evidence="3" id="KW-1185">Reference proteome</keyword>
<evidence type="ECO:0000256" key="1">
    <source>
        <dbReference type="SAM" id="SignalP"/>
    </source>
</evidence>
<feature type="chain" id="PRO_5046991121" evidence="1">
    <location>
        <begin position="24"/>
        <end position="100"/>
    </location>
</feature>
<accession>A0ABW4MY97</accession>
<comment type="caution">
    <text evidence="2">The sequence shown here is derived from an EMBL/GenBank/DDBJ whole genome shotgun (WGS) entry which is preliminary data.</text>
</comment>
<organism evidence="2 3">
    <name type="scientific">Phenylobacterium terrae</name>
    <dbReference type="NCBI Taxonomy" id="2665495"/>
    <lineage>
        <taxon>Bacteria</taxon>
        <taxon>Pseudomonadati</taxon>
        <taxon>Pseudomonadota</taxon>
        <taxon>Alphaproteobacteria</taxon>
        <taxon>Caulobacterales</taxon>
        <taxon>Caulobacteraceae</taxon>
        <taxon>Phenylobacterium</taxon>
    </lineage>
</organism>
<sequence length="100" mass="10260">MKAHLLIAASSLVLALPAAPALGQTAVAETVALSDLDLATPKGQAIAGRRIRAAASRLCAQPLTPLLPRAAVNAWRCRKAAQARAQAQLTPAPRSYAAAD</sequence>
<protein>
    <submittedName>
        <fullName evidence="2">UrcA family protein</fullName>
    </submittedName>
</protein>
<dbReference type="RefSeq" id="WP_377280391.1">
    <property type="nucleotide sequence ID" value="NZ_JBHRSI010000001.1"/>
</dbReference>
<reference evidence="3" key="1">
    <citation type="journal article" date="2019" name="Int. J. Syst. Evol. Microbiol.">
        <title>The Global Catalogue of Microorganisms (GCM) 10K type strain sequencing project: providing services to taxonomists for standard genome sequencing and annotation.</title>
        <authorList>
            <consortium name="The Broad Institute Genomics Platform"/>
            <consortium name="The Broad Institute Genome Sequencing Center for Infectious Disease"/>
            <person name="Wu L."/>
            <person name="Ma J."/>
        </authorList>
    </citation>
    <scope>NUCLEOTIDE SEQUENCE [LARGE SCALE GENOMIC DNA]</scope>
    <source>
        <strain evidence="3">DFY28</strain>
    </source>
</reference>
<evidence type="ECO:0000313" key="3">
    <source>
        <dbReference type="Proteomes" id="UP001597237"/>
    </source>
</evidence>
<keyword evidence="1" id="KW-0732">Signal</keyword>
<name>A0ABW4MY97_9CAUL</name>
<dbReference type="NCBIfam" id="TIGR04433">
    <property type="entry name" value="UrcA_uranyl"/>
    <property type="match status" value="1"/>
</dbReference>